<dbReference type="Proteomes" id="UP001198057">
    <property type="component" value="Unassembled WGS sequence"/>
</dbReference>
<organism evidence="1 2">
    <name type="scientific">Streptococcus anginosus</name>
    <dbReference type="NCBI Taxonomy" id="1328"/>
    <lineage>
        <taxon>Bacteria</taxon>
        <taxon>Bacillati</taxon>
        <taxon>Bacillota</taxon>
        <taxon>Bacilli</taxon>
        <taxon>Lactobacillales</taxon>
        <taxon>Streptococcaceae</taxon>
        <taxon>Streptococcus</taxon>
        <taxon>Streptococcus anginosus group</taxon>
    </lineage>
</organism>
<evidence type="ECO:0000313" key="1">
    <source>
        <dbReference type="EMBL" id="MBZ2156687.1"/>
    </source>
</evidence>
<comment type="caution">
    <text evidence="1">The sequence shown here is derived from an EMBL/GenBank/DDBJ whole genome shotgun (WGS) entry which is preliminary data.</text>
</comment>
<evidence type="ECO:0000313" key="2">
    <source>
        <dbReference type="Proteomes" id="UP001198057"/>
    </source>
</evidence>
<name>A0AAP2P190_STRAP</name>
<gene>
    <name evidence="1" type="ORF">K1I51_08720</name>
</gene>
<sequence>SQALKDRLKQRGYHLWTPLRQNMGSASQHNNWRLLAMRRTIETRFSELCALFDMEHTFARGIVGLQLRIEQILLTYNLSYFELN</sequence>
<accession>A0AAP2P190</accession>
<reference evidence="1" key="1">
    <citation type="submission" date="2021-07" db="EMBL/GenBank/DDBJ databases">
        <title>Occurrence of streptococci in the human mouth that bind to a non-human glycan.</title>
        <authorList>
            <person name="Cross B."/>
            <person name="Thamadilok S."/>
            <person name="Bensing B."/>
            <person name="Sasmal A."/>
            <person name="Khedri Z."/>
            <person name="Deng L."/>
            <person name="Yu H."/>
            <person name="Mehta A."/>
            <person name="Aluvathingal J."/>
            <person name="Nadendla S."/>
            <person name="Vickerman M."/>
            <person name="Chen X."/>
            <person name="Dewhirst F."/>
            <person name="Gill A."/>
            <person name="Lettrichova I."/>
            <person name="Diaz S."/>
            <person name="Gill S."/>
            <person name="Tettelin H."/>
            <person name="Iverson T."/>
            <person name="Sullam P."/>
            <person name="Varki A."/>
            <person name="Ruhl S."/>
        </authorList>
    </citation>
    <scope>NUCLEOTIDE SEQUENCE</scope>
    <source>
        <strain evidence="1">SK81</strain>
    </source>
</reference>
<protein>
    <submittedName>
        <fullName evidence="1">IS982 family transposase</fullName>
    </submittedName>
</protein>
<feature type="non-terminal residue" evidence="1">
    <location>
        <position position="1"/>
    </location>
</feature>
<proteinExistence type="predicted"/>
<dbReference type="EMBL" id="JAHZQR010000020">
    <property type="protein sequence ID" value="MBZ2156687.1"/>
    <property type="molecule type" value="Genomic_DNA"/>
</dbReference>
<dbReference type="AlphaFoldDB" id="A0AAP2P190"/>